<proteinExistence type="inferred from homology"/>
<dbReference type="STRING" id="933084.A0A067QGZ5"/>
<feature type="domain" description="AMP-dependent synthetase/ligase" evidence="3">
    <location>
        <begin position="75"/>
        <end position="418"/>
    </location>
</feature>
<dbReference type="Gene3D" id="3.30.300.30">
    <property type="match status" value="1"/>
</dbReference>
<dbReference type="PANTHER" id="PTHR24096">
    <property type="entry name" value="LONG-CHAIN-FATTY-ACID--COA LIGASE"/>
    <property type="match status" value="1"/>
</dbReference>
<dbReference type="GO" id="GO:0016405">
    <property type="term" value="F:CoA-ligase activity"/>
    <property type="evidence" value="ECO:0007669"/>
    <property type="project" value="TreeGrafter"/>
</dbReference>
<dbReference type="PROSITE" id="PS00455">
    <property type="entry name" value="AMP_BINDING"/>
    <property type="match status" value="1"/>
</dbReference>
<dbReference type="AlphaFoldDB" id="A0A067QGZ5"/>
<dbReference type="Gene3D" id="3.40.50.980">
    <property type="match status" value="2"/>
</dbReference>
<organism evidence="4 5">
    <name type="scientific">Jaapia argillacea MUCL 33604</name>
    <dbReference type="NCBI Taxonomy" id="933084"/>
    <lineage>
        <taxon>Eukaryota</taxon>
        <taxon>Fungi</taxon>
        <taxon>Dikarya</taxon>
        <taxon>Basidiomycota</taxon>
        <taxon>Agaricomycotina</taxon>
        <taxon>Agaricomycetes</taxon>
        <taxon>Agaricomycetidae</taxon>
        <taxon>Jaapiales</taxon>
        <taxon>Jaapiaceae</taxon>
        <taxon>Jaapia</taxon>
    </lineage>
</organism>
<dbReference type="InterPro" id="IPR020845">
    <property type="entry name" value="AMP-binding_CS"/>
</dbReference>
<gene>
    <name evidence="4" type="ORF">JAAARDRAFT_30700</name>
</gene>
<dbReference type="Pfam" id="PF00501">
    <property type="entry name" value="AMP-binding"/>
    <property type="match status" value="1"/>
</dbReference>
<evidence type="ECO:0000259" key="3">
    <source>
        <dbReference type="Pfam" id="PF00501"/>
    </source>
</evidence>
<evidence type="ECO:0000313" key="5">
    <source>
        <dbReference type="Proteomes" id="UP000027265"/>
    </source>
</evidence>
<evidence type="ECO:0000256" key="2">
    <source>
        <dbReference type="ARBA" id="ARBA00022598"/>
    </source>
</evidence>
<comment type="similarity">
    <text evidence="1">Belongs to the ATP-dependent AMP-binding enzyme family.</text>
</comment>
<dbReference type="Gene3D" id="2.30.38.10">
    <property type="entry name" value="Luciferase, Domain 3"/>
    <property type="match status" value="1"/>
</dbReference>
<dbReference type="PANTHER" id="PTHR24096:SF149">
    <property type="entry name" value="AMP-BINDING DOMAIN-CONTAINING PROTEIN-RELATED"/>
    <property type="match status" value="1"/>
</dbReference>
<protein>
    <recommendedName>
        <fullName evidence="3">AMP-dependent synthetase/ligase domain-containing protein</fullName>
    </recommendedName>
</protein>
<dbReference type="InterPro" id="IPR000873">
    <property type="entry name" value="AMP-dep_synth/lig_dom"/>
</dbReference>
<keyword evidence="2" id="KW-0436">Ligase</keyword>
<dbReference type="OrthoDB" id="1898221at2759"/>
<name>A0A067QGZ5_9AGAM</name>
<dbReference type="EMBL" id="KL197711">
    <property type="protein sequence ID" value="KDQ62797.1"/>
    <property type="molecule type" value="Genomic_DNA"/>
</dbReference>
<evidence type="ECO:0000313" key="4">
    <source>
        <dbReference type="EMBL" id="KDQ62797.1"/>
    </source>
</evidence>
<sequence length="572" mass="63068">MTIKSMFPPVPPLTPTNVHNFLFRRPDQPFANYTLHIDAVTGKKRSSHEFLERAYDGATALASPPSEGGLGLEPETGEMVGILSPNCMDYIALVHSLLILTTPFALLSSYSTPFELKHAIRLSKATRIFVDPKLLPLALQCAQECGLSSDRIYILEGHVKGRKSYGEMIDKVRKRGAPRVPVRSAGKDTIAYLIFSSGTSGLPKAVMISHGNLCFALAQYVVVTKSVLDVYTPPTPKTPEGIPVVLAFLPFYHTFGLHMFAFRGFVAPATAVILPRWNAEFAVKIIPKYRISHFLLVPSVVQPLLDASRSKNFDLSSLLGLGSGAAYLPPQLAEELSQITPGGVEVTEGYGMSETTVAATVKPRPELFGGRVKPQPGTAGVLLPGLEARIVREDGSDADTNEPGELHLRGGNIVLGYWDNEKATRETFVDGWLKTGDRFRVNEDGLFFFEDRVKDTLKVSGMQVSPTEIEGVLLHQPDKLILDVAVAGVNGGRTSDEKVPRAWIVLSKYGRKRGKDAVFKTLEAWSQEHLSKYKWLRGGFEVVREIPKSPTGKVLRRELQDRYEKRHPRAKL</sequence>
<accession>A0A067QGZ5</accession>
<dbReference type="HOGENOM" id="CLU_000022_59_2_1"/>
<reference evidence="5" key="1">
    <citation type="journal article" date="2014" name="Proc. Natl. Acad. Sci. U.S.A.">
        <title>Extensive sampling of basidiomycete genomes demonstrates inadequacy of the white-rot/brown-rot paradigm for wood decay fungi.</title>
        <authorList>
            <person name="Riley R."/>
            <person name="Salamov A.A."/>
            <person name="Brown D.W."/>
            <person name="Nagy L.G."/>
            <person name="Floudas D."/>
            <person name="Held B.W."/>
            <person name="Levasseur A."/>
            <person name="Lombard V."/>
            <person name="Morin E."/>
            <person name="Otillar R."/>
            <person name="Lindquist E.A."/>
            <person name="Sun H."/>
            <person name="LaButti K.M."/>
            <person name="Schmutz J."/>
            <person name="Jabbour D."/>
            <person name="Luo H."/>
            <person name="Baker S.E."/>
            <person name="Pisabarro A.G."/>
            <person name="Walton J.D."/>
            <person name="Blanchette R.A."/>
            <person name="Henrissat B."/>
            <person name="Martin F."/>
            <person name="Cullen D."/>
            <person name="Hibbett D.S."/>
            <person name="Grigoriev I.V."/>
        </authorList>
    </citation>
    <scope>NUCLEOTIDE SEQUENCE [LARGE SCALE GENOMIC DNA]</scope>
    <source>
        <strain evidence="5">MUCL 33604</strain>
    </source>
</reference>
<evidence type="ECO:0000256" key="1">
    <source>
        <dbReference type="ARBA" id="ARBA00006432"/>
    </source>
</evidence>
<dbReference type="InterPro" id="IPR045851">
    <property type="entry name" value="AMP-bd_C_sf"/>
</dbReference>
<keyword evidence="5" id="KW-1185">Reference proteome</keyword>
<dbReference type="SUPFAM" id="SSF56801">
    <property type="entry name" value="Acetyl-CoA synthetase-like"/>
    <property type="match status" value="1"/>
</dbReference>
<dbReference type="Proteomes" id="UP000027265">
    <property type="component" value="Unassembled WGS sequence"/>
</dbReference>
<dbReference type="InParanoid" id="A0A067QGZ5"/>